<accession>A0AAD5EJ35</accession>
<dbReference type="AlphaFoldDB" id="A0AAD5EJ35"/>
<gene>
    <name evidence="11" type="ORF">K450DRAFT_216613</name>
</gene>
<keyword evidence="3" id="KW-0507">mRNA processing</keyword>
<dbReference type="RefSeq" id="XP_051449488.1">
    <property type="nucleotide sequence ID" value="XM_051584888.1"/>
</dbReference>
<keyword evidence="5" id="KW-0677">Repeat</keyword>
<dbReference type="Proteomes" id="UP001206595">
    <property type="component" value="Unassembled WGS sequence"/>
</dbReference>
<dbReference type="GO" id="GO:0000974">
    <property type="term" value="C:Prp19 complex"/>
    <property type="evidence" value="ECO:0007669"/>
    <property type="project" value="TreeGrafter"/>
</dbReference>
<feature type="domain" description="Pre-mRNA-splicing factor Syf1-like N-terminal HAT-repeats" evidence="10">
    <location>
        <begin position="68"/>
        <end position="213"/>
    </location>
</feature>
<dbReference type="Pfam" id="PF23233">
    <property type="entry name" value="HAT_Syf1_CNRKL1_N"/>
    <property type="match status" value="2"/>
</dbReference>
<name>A0AAD5EJ35_UMBRA</name>
<evidence type="ECO:0000259" key="10">
    <source>
        <dbReference type="Pfam" id="PF23233"/>
    </source>
</evidence>
<dbReference type="GO" id="GO:0071007">
    <property type="term" value="C:U2-type catalytic step 2 spliceosome"/>
    <property type="evidence" value="ECO:0007669"/>
    <property type="project" value="TreeGrafter"/>
</dbReference>
<dbReference type="InterPro" id="IPR003107">
    <property type="entry name" value="HAT"/>
</dbReference>
<comment type="similarity">
    <text evidence="2">Belongs to the crooked-neck family.</text>
</comment>
<dbReference type="FunFam" id="1.25.40.10:FF:000048">
    <property type="entry name" value="Cell cycle control protein"/>
    <property type="match status" value="1"/>
</dbReference>
<comment type="subcellular location">
    <subcellularLocation>
        <location evidence="1">Nucleus</location>
    </subcellularLocation>
</comment>
<dbReference type="GO" id="GO:0071011">
    <property type="term" value="C:precatalytic spliceosome"/>
    <property type="evidence" value="ECO:0007669"/>
    <property type="project" value="TreeGrafter"/>
</dbReference>
<feature type="region of interest" description="Disordered" evidence="9">
    <location>
        <begin position="610"/>
        <end position="636"/>
    </location>
</feature>
<evidence type="ECO:0000256" key="8">
    <source>
        <dbReference type="ARBA" id="ARBA00037040"/>
    </source>
</evidence>
<evidence type="ECO:0000256" key="1">
    <source>
        <dbReference type="ARBA" id="ARBA00004123"/>
    </source>
</evidence>
<evidence type="ECO:0000256" key="4">
    <source>
        <dbReference type="ARBA" id="ARBA00022728"/>
    </source>
</evidence>
<evidence type="ECO:0000256" key="9">
    <source>
        <dbReference type="SAM" id="MobiDB-lite"/>
    </source>
</evidence>
<evidence type="ECO:0000313" key="11">
    <source>
        <dbReference type="EMBL" id="KAI8584484.1"/>
    </source>
</evidence>
<evidence type="ECO:0000256" key="6">
    <source>
        <dbReference type="ARBA" id="ARBA00023187"/>
    </source>
</evidence>
<proteinExistence type="inferred from homology"/>
<evidence type="ECO:0000256" key="7">
    <source>
        <dbReference type="ARBA" id="ARBA00023242"/>
    </source>
</evidence>
<reference evidence="11" key="1">
    <citation type="submission" date="2021-06" db="EMBL/GenBank/DDBJ databases">
        <authorList>
            <consortium name="DOE Joint Genome Institute"/>
            <person name="Mondo S.J."/>
            <person name="Amses K.R."/>
            <person name="Simmons D.R."/>
            <person name="Longcore J.E."/>
            <person name="Seto K."/>
            <person name="Alves G.H."/>
            <person name="Bonds A.E."/>
            <person name="Quandt C.A."/>
            <person name="Davis W.J."/>
            <person name="Chang Y."/>
            <person name="Letcher P.M."/>
            <person name="Powell M.J."/>
            <person name="Kuo A."/>
            <person name="Labutti K."/>
            <person name="Pangilinan J."/>
            <person name="Andreopoulos W."/>
            <person name="Tritt A."/>
            <person name="Riley R."/>
            <person name="Hundley H."/>
            <person name="Johnson J."/>
            <person name="Lipzen A."/>
            <person name="Barry K."/>
            <person name="Berbee M.L."/>
            <person name="Buchler N.E."/>
            <person name="Grigoriev I.V."/>
            <person name="Spatafora J.W."/>
            <person name="Stajich J.E."/>
            <person name="James T.Y."/>
        </authorList>
    </citation>
    <scope>NUCLEOTIDE SEQUENCE</scope>
    <source>
        <strain evidence="11">AG</strain>
    </source>
</reference>
<comment type="function">
    <text evidence="8">Involved in pre-mRNA splicing and cell cycle progression. Required for the spliceosome assembly and initiation of the DNA replication.</text>
</comment>
<dbReference type="InterPro" id="IPR055433">
    <property type="entry name" value="HAT_Syf1-like_N"/>
</dbReference>
<feature type="domain" description="Pre-mRNA-splicing factor Syf1-like N-terminal HAT-repeats" evidence="10">
    <location>
        <begin position="316"/>
        <end position="475"/>
    </location>
</feature>
<organism evidence="11 12">
    <name type="scientific">Umbelopsis ramanniana AG</name>
    <dbReference type="NCBI Taxonomy" id="1314678"/>
    <lineage>
        <taxon>Eukaryota</taxon>
        <taxon>Fungi</taxon>
        <taxon>Fungi incertae sedis</taxon>
        <taxon>Mucoromycota</taxon>
        <taxon>Mucoromycotina</taxon>
        <taxon>Umbelopsidomycetes</taxon>
        <taxon>Umbelopsidales</taxon>
        <taxon>Umbelopsidaceae</taxon>
        <taxon>Umbelopsis</taxon>
    </lineage>
</organism>
<dbReference type="PANTHER" id="PTHR11246">
    <property type="entry name" value="PRE-MRNA SPLICING FACTOR"/>
    <property type="match status" value="1"/>
</dbReference>
<dbReference type="SUPFAM" id="SSF48452">
    <property type="entry name" value="TPR-like"/>
    <property type="match status" value="2"/>
</dbReference>
<evidence type="ECO:0000256" key="5">
    <source>
        <dbReference type="ARBA" id="ARBA00022737"/>
    </source>
</evidence>
<protein>
    <recommendedName>
        <fullName evidence="10">Pre-mRNA-splicing factor Syf1-like N-terminal HAT-repeats domain-containing protein</fullName>
    </recommendedName>
</protein>
<evidence type="ECO:0000256" key="2">
    <source>
        <dbReference type="ARBA" id="ARBA00008644"/>
    </source>
</evidence>
<dbReference type="GO" id="GO:0000245">
    <property type="term" value="P:spliceosomal complex assembly"/>
    <property type="evidence" value="ECO:0007669"/>
    <property type="project" value="TreeGrafter"/>
</dbReference>
<dbReference type="InterPro" id="IPR059164">
    <property type="entry name" value="HAT_PRP39_C"/>
</dbReference>
<feature type="compositionally biased region" description="Basic residues" evidence="9">
    <location>
        <begin position="618"/>
        <end position="629"/>
    </location>
</feature>
<dbReference type="SMART" id="SM00386">
    <property type="entry name" value="HAT"/>
    <property type="match status" value="14"/>
</dbReference>
<keyword evidence="7" id="KW-0539">Nucleus</keyword>
<dbReference type="GO" id="GO:0071014">
    <property type="term" value="C:post-mRNA release spliceosomal complex"/>
    <property type="evidence" value="ECO:0007669"/>
    <property type="project" value="TreeGrafter"/>
</dbReference>
<feature type="region of interest" description="Disordered" evidence="9">
    <location>
        <begin position="1"/>
        <end position="24"/>
    </location>
</feature>
<feature type="compositionally biased region" description="Pro residues" evidence="9">
    <location>
        <begin position="1"/>
        <end position="12"/>
    </location>
</feature>
<keyword evidence="4" id="KW-0747">Spliceosome</keyword>
<comment type="caution">
    <text evidence="11">The sequence shown here is derived from an EMBL/GenBank/DDBJ whole genome shotgun (WGS) entry which is preliminary data.</text>
</comment>
<reference evidence="11" key="2">
    <citation type="journal article" date="2022" name="Proc. Natl. Acad. Sci. U.S.A.">
        <title>Diploid-dominant life cycles characterize the early evolution of Fungi.</title>
        <authorList>
            <person name="Amses K.R."/>
            <person name="Simmons D.R."/>
            <person name="Longcore J.E."/>
            <person name="Mondo S.J."/>
            <person name="Seto K."/>
            <person name="Jeronimo G.H."/>
            <person name="Bonds A.E."/>
            <person name="Quandt C.A."/>
            <person name="Davis W.J."/>
            <person name="Chang Y."/>
            <person name="Federici B.A."/>
            <person name="Kuo A."/>
            <person name="LaButti K."/>
            <person name="Pangilinan J."/>
            <person name="Andreopoulos W."/>
            <person name="Tritt A."/>
            <person name="Riley R."/>
            <person name="Hundley H."/>
            <person name="Johnson J."/>
            <person name="Lipzen A."/>
            <person name="Barry K."/>
            <person name="Lang B.F."/>
            <person name="Cuomo C.A."/>
            <person name="Buchler N.E."/>
            <person name="Grigoriev I.V."/>
            <person name="Spatafora J.W."/>
            <person name="Stajich J.E."/>
            <person name="James T.Y."/>
        </authorList>
    </citation>
    <scope>NUCLEOTIDE SEQUENCE</scope>
    <source>
        <strain evidence="11">AG</strain>
    </source>
</reference>
<keyword evidence="12" id="KW-1185">Reference proteome</keyword>
<dbReference type="FunFam" id="1.25.40.10:FF:000306">
    <property type="entry name" value="Cell cycle control protein cwf4"/>
    <property type="match status" value="1"/>
</dbReference>
<dbReference type="InterPro" id="IPR011990">
    <property type="entry name" value="TPR-like_helical_dom_sf"/>
</dbReference>
<dbReference type="Gene3D" id="1.25.40.10">
    <property type="entry name" value="Tetratricopeptide repeat domain"/>
    <property type="match status" value="3"/>
</dbReference>
<dbReference type="Pfam" id="PF23241">
    <property type="entry name" value="HAT_PRP39_C"/>
    <property type="match status" value="1"/>
</dbReference>
<sequence length="692" mass="83490">MASLPPPTSKNPRPPKVKNKNAAPIQITAEQILREAHDRRLEPAHSVPKQKIGDLEELSELRQRKRKEFEDQIRKNRLNMSSWLKYATWEESQLEFDRARSVFERALDVDSRNVAIWLRYTEMEMKNRNINYARNLFDRAVTMLPRVDQFWYKYTYMEEMLGDVPKARGVFERWMQWEPEENAWNAYIKMEKRYKEIERARAIYGRFVSIHPEPKNWLKWARFEEEQNDLEKAREIYSQAIEFLGEEHIDQKVLVAFAKFEIKLKEFDRARVIFNYGLERLPKSKSESLYNQYTLFEKQYGTREGIEGVVIGKRRVRYEEEIEANSKNYDVWFDYARLEEDNGDVDRVRDVYERAIAQVPPAEEKRYWRRYIYLWINYALYEELETRDYDRTRQIYSECINLIPHKKFTFAKIWLLYAQFEVRRLDITTARKILGRAIGMCPKDRLFKGYIELEMQLREFDRCRTLYTKFLEYNPANCTAWIKFAEVERLLGEYERCRAIFELAVNQPVLDMPEILWKAYIDFEFNEEEYERTRLLYERLLERTTHVKVYVSYAQFELSVEEGDEGDNVVRARKVFENAYKSMKEKELKEERVILLESWKDFEENHGTDETMEAVKSKMPRTVKRSKKRKTDDGEGEDNVVYEEYYDYIFPDDETQKPNLKLLQMAAAWRMAQQNNTTDSVTENQDNETAED</sequence>
<evidence type="ECO:0000313" key="12">
    <source>
        <dbReference type="Proteomes" id="UP001206595"/>
    </source>
</evidence>
<evidence type="ECO:0000256" key="3">
    <source>
        <dbReference type="ARBA" id="ARBA00022664"/>
    </source>
</evidence>
<dbReference type="FunFam" id="1.25.40.10:FF:000269">
    <property type="entry name" value="Crooked neck pre-mRNA-splicing factor 1"/>
    <property type="match status" value="1"/>
</dbReference>
<dbReference type="EMBL" id="MU620892">
    <property type="protein sequence ID" value="KAI8584484.1"/>
    <property type="molecule type" value="Genomic_DNA"/>
</dbReference>
<dbReference type="GeneID" id="75910238"/>
<dbReference type="PANTHER" id="PTHR11246:SF3">
    <property type="entry name" value="CROOKED NECK-LIKE PROTEIN 1"/>
    <property type="match status" value="1"/>
</dbReference>
<dbReference type="InterPro" id="IPR045075">
    <property type="entry name" value="Syf1-like"/>
</dbReference>
<keyword evidence="6" id="KW-0508">mRNA splicing</keyword>